<dbReference type="SUPFAM" id="SSF52047">
    <property type="entry name" value="RNI-like"/>
    <property type="match status" value="1"/>
</dbReference>
<dbReference type="PANTHER" id="PTHR24106">
    <property type="entry name" value="NACHT, LRR AND CARD DOMAINS-CONTAINING"/>
    <property type="match status" value="1"/>
</dbReference>
<dbReference type="InterPro" id="IPR001611">
    <property type="entry name" value="Leu-rich_rpt"/>
</dbReference>
<reference evidence="3" key="1">
    <citation type="submission" date="2014-12" db="EMBL/GenBank/DDBJ databases">
        <title>Parallel Evolution in Life History Adaptation Evident in the Tissue-Specific Poeciliopsis prolifica transcriptome.</title>
        <authorList>
            <person name="Jue N.K."/>
            <person name="Foley R.J."/>
            <person name="Obergfell C."/>
            <person name="Reznick D.N."/>
            <person name="O'Neill R.J."/>
            <person name="O'Neill M.J."/>
        </authorList>
    </citation>
    <scope>NUCLEOTIDE SEQUENCE</scope>
</reference>
<accession>A0A0S7ERU1</accession>
<dbReference type="SMART" id="SM00368">
    <property type="entry name" value="LRR_RI"/>
    <property type="match status" value="3"/>
</dbReference>
<protein>
    <submittedName>
        <fullName evidence="3">RINI</fullName>
    </submittedName>
</protein>
<evidence type="ECO:0000256" key="1">
    <source>
        <dbReference type="ARBA" id="ARBA00022614"/>
    </source>
</evidence>
<keyword evidence="1" id="KW-0433">Leucine-rich repeat</keyword>
<keyword evidence="2" id="KW-0677">Repeat</keyword>
<dbReference type="AlphaFoldDB" id="A0A0S7ERU1"/>
<evidence type="ECO:0000256" key="2">
    <source>
        <dbReference type="ARBA" id="ARBA00022737"/>
    </source>
</evidence>
<name>A0A0S7ERU1_9TELE</name>
<proteinExistence type="predicted"/>
<dbReference type="InterPro" id="IPR051261">
    <property type="entry name" value="NLR"/>
</dbReference>
<feature type="non-terminal residue" evidence="3">
    <location>
        <position position="1"/>
    </location>
</feature>
<dbReference type="Pfam" id="PF13516">
    <property type="entry name" value="LRR_6"/>
    <property type="match status" value="1"/>
</dbReference>
<dbReference type="Gene3D" id="3.80.10.10">
    <property type="entry name" value="Ribonuclease Inhibitor"/>
    <property type="match status" value="1"/>
</dbReference>
<feature type="non-terminal residue" evidence="3">
    <location>
        <position position="100"/>
    </location>
</feature>
<sequence>KASSKALLRNCTLTEKTCEAMSSVLSSPGCCLRDVDLSHNDLEDAGMKTLSSGMLAQQCSLESLRVADCNLSQKSCETLTLCLRAKSLRLKSLDLNHNSL</sequence>
<organism evidence="3">
    <name type="scientific">Poeciliopsis prolifica</name>
    <name type="common">blackstripe livebearer</name>
    <dbReference type="NCBI Taxonomy" id="188132"/>
    <lineage>
        <taxon>Eukaryota</taxon>
        <taxon>Metazoa</taxon>
        <taxon>Chordata</taxon>
        <taxon>Craniata</taxon>
        <taxon>Vertebrata</taxon>
        <taxon>Euteleostomi</taxon>
        <taxon>Actinopterygii</taxon>
        <taxon>Neopterygii</taxon>
        <taxon>Teleostei</taxon>
        <taxon>Neoteleostei</taxon>
        <taxon>Acanthomorphata</taxon>
        <taxon>Ovalentaria</taxon>
        <taxon>Atherinomorphae</taxon>
        <taxon>Cyprinodontiformes</taxon>
        <taxon>Poeciliidae</taxon>
        <taxon>Poeciliinae</taxon>
        <taxon>Poeciliopsis</taxon>
    </lineage>
</organism>
<dbReference type="EMBL" id="GBYX01477308">
    <property type="protein sequence ID" value="JAO04378.1"/>
    <property type="molecule type" value="Transcribed_RNA"/>
</dbReference>
<dbReference type="InterPro" id="IPR032675">
    <property type="entry name" value="LRR_dom_sf"/>
</dbReference>
<evidence type="ECO:0000313" key="3">
    <source>
        <dbReference type="EMBL" id="JAO04378.1"/>
    </source>
</evidence>
<gene>
    <name evidence="3" type="primary">RINI</name>
</gene>